<accession>A0A2Z6PAB0</accession>
<dbReference type="EMBL" id="DF974165">
    <property type="protein sequence ID" value="GAU45972.1"/>
    <property type="molecule type" value="Genomic_DNA"/>
</dbReference>
<gene>
    <name evidence="1" type="ORF">TSUD_194200</name>
</gene>
<proteinExistence type="predicted"/>
<dbReference type="AlphaFoldDB" id="A0A2Z6PAB0"/>
<dbReference type="Proteomes" id="UP000242715">
    <property type="component" value="Unassembled WGS sequence"/>
</dbReference>
<keyword evidence="2" id="KW-1185">Reference proteome</keyword>
<reference evidence="2" key="1">
    <citation type="journal article" date="2017" name="Front. Plant Sci.">
        <title>Climate Clever Clovers: New Paradigm to Reduce the Environmental Footprint of Ruminants by Breeding Low Methanogenic Forages Utilizing Haplotype Variation.</title>
        <authorList>
            <person name="Kaur P."/>
            <person name="Appels R."/>
            <person name="Bayer P.E."/>
            <person name="Keeble-Gagnere G."/>
            <person name="Wang J."/>
            <person name="Hirakawa H."/>
            <person name="Shirasawa K."/>
            <person name="Vercoe P."/>
            <person name="Stefanova K."/>
            <person name="Durmic Z."/>
            <person name="Nichols P."/>
            <person name="Revell C."/>
            <person name="Isobe S.N."/>
            <person name="Edwards D."/>
            <person name="Erskine W."/>
        </authorList>
    </citation>
    <scope>NUCLEOTIDE SEQUENCE [LARGE SCALE GENOMIC DNA]</scope>
    <source>
        <strain evidence="2">cv. Daliak</strain>
    </source>
</reference>
<evidence type="ECO:0000313" key="2">
    <source>
        <dbReference type="Proteomes" id="UP000242715"/>
    </source>
</evidence>
<sequence>MHGMRIEQCEKIGMVKNILTRVSRIISSQRKKKKNENKSKNMKKRCGLECSLYEKTELGKQPTIFIAT</sequence>
<protein>
    <submittedName>
        <fullName evidence="1">Uncharacterized protein</fullName>
    </submittedName>
</protein>
<name>A0A2Z6PAB0_TRISU</name>
<organism evidence="1 2">
    <name type="scientific">Trifolium subterraneum</name>
    <name type="common">Subterranean clover</name>
    <dbReference type="NCBI Taxonomy" id="3900"/>
    <lineage>
        <taxon>Eukaryota</taxon>
        <taxon>Viridiplantae</taxon>
        <taxon>Streptophyta</taxon>
        <taxon>Embryophyta</taxon>
        <taxon>Tracheophyta</taxon>
        <taxon>Spermatophyta</taxon>
        <taxon>Magnoliopsida</taxon>
        <taxon>eudicotyledons</taxon>
        <taxon>Gunneridae</taxon>
        <taxon>Pentapetalae</taxon>
        <taxon>rosids</taxon>
        <taxon>fabids</taxon>
        <taxon>Fabales</taxon>
        <taxon>Fabaceae</taxon>
        <taxon>Papilionoideae</taxon>
        <taxon>50 kb inversion clade</taxon>
        <taxon>NPAAA clade</taxon>
        <taxon>Hologalegina</taxon>
        <taxon>IRL clade</taxon>
        <taxon>Trifolieae</taxon>
        <taxon>Trifolium</taxon>
    </lineage>
</organism>
<evidence type="ECO:0000313" key="1">
    <source>
        <dbReference type="EMBL" id="GAU45972.1"/>
    </source>
</evidence>